<dbReference type="AlphaFoldDB" id="A0A1G7MFI6"/>
<sequence length="324" mass="33775">MSGITARIAELTQQLDSLGDPASGAGMLQLLRLLFAVGREDLPLGRLFEGHVDAAQIVMRYARDEQRARVAALVARGGTLGVWNADLPGEALSLTDMRLSGGKSFASGAGLISHALVTVDAQGGRQLVLVDMARTVPAIDRGAWQVAGMQRSESHVVRWEGAAVTADDLIGVPGDYVREPWFVGGALRFAAVQAGGIAAVVEHARDHLVTAERASDPHQAGRLAAMYGLAQGANAAMRAAGEGWFDDPDARLPLVAAARAAVYGAGTQVIALAQEAVGVQAQFTTHPIAARIADLSTYLRQPAPDAQRMQVGAAVAAGILRVAL</sequence>
<dbReference type="GO" id="GO:0016627">
    <property type="term" value="F:oxidoreductase activity, acting on the CH-CH group of donors"/>
    <property type="evidence" value="ECO:0007669"/>
    <property type="project" value="InterPro"/>
</dbReference>
<dbReference type="OrthoDB" id="2986495at2"/>
<dbReference type="SUPFAM" id="SSF56645">
    <property type="entry name" value="Acyl-CoA dehydrogenase NM domain-like"/>
    <property type="match status" value="1"/>
</dbReference>
<dbReference type="Gene3D" id="2.40.110.10">
    <property type="entry name" value="Butyryl-CoA Dehydrogenase, subunit A, domain 2"/>
    <property type="match status" value="1"/>
</dbReference>
<evidence type="ECO:0000313" key="2">
    <source>
        <dbReference type="EMBL" id="SDF59889.1"/>
    </source>
</evidence>
<evidence type="ECO:0000313" key="1">
    <source>
        <dbReference type="EMBL" id="MWC42065.1"/>
    </source>
</evidence>
<dbReference type="InterPro" id="IPR009100">
    <property type="entry name" value="AcylCoA_DH/oxidase_NM_dom_sf"/>
</dbReference>
<dbReference type="EMBL" id="FNBI01000004">
    <property type="protein sequence ID" value="SDF59889.1"/>
    <property type="molecule type" value="Genomic_DNA"/>
</dbReference>
<gene>
    <name evidence="1" type="ORF">GQR91_00095</name>
    <name evidence="2" type="ORF">SAMN05216557_104151</name>
</gene>
<proteinExistence type="predicted"/>
<organism evidence="2 3">
    <name type="scientific">Sphingomonas carotinifaciens</name>
    <dbReference type="NCBI Taxonomy" id="1166323"/>
    <lineage>
        <taxon>Bacteria</taxon>
        <taxon>Pseudomonadati</taxon>
        <taxon>Pseudomonadota</taxon>
        <taxon>Alphaproteobacteria</taxon>
        <taxon>Sphingomonadales</taxon>
        <taxon>Sphingomonadaceae</taxon>
        <taxon>Sphingomonas</taxon>
    </lineage>
</organism>
<dbReference type="Proteomes" id="UP000323502">
    <property type="component" value="Unassembled WGS sequence"/>
</dbReference>
<dbReference type="EMBL" id="WSUT01000001">
    <property type="protein sequence ID" value="MWC42065.1"/>
    <property type="molecule type" value="Genomic_DNA"/>
</dbReference>
<dbReference type="InterPro" id="IPR036250">
    <property type="entry name" value="AcylCo_DH-like_C"/>
</dbReference>
<dbReference type="InterPro" id="IPR046373">
    <property type="entry name" value="Acyl-CoA_Oxase/DH_mid-dom_sf"/>
</dbReference>
<dbReference type="RefSeq" id="WP_149682507.1">
    <property type="nucleotide sequence ID" value="NZ_FNBI01000004.1"/>
</dbReference>
<accession>A0A1G7MFI6</accession>
<reference evidence="2 3" key="1">
    <citation type="submission" date="2016-10" db="EMBL/GenBank/DDBJ databases">
        <authorList>
            <person name="Varghese N."/>
            <person name="Submissions S."/>
        </authorList>
    </citation>
    <scope>NUCLEOTIDE SEQUENCE [LARGE SCALE GENOMIC DNA]</scope>
    <source>
        <strain evidence="2 3">S7-754</strain>
    </source>
</reference>
<evidence type="ECO:0000313" key="4">
    <source>
        <dbReference type="Proteomes" id="UP000436801"/>
    </source>
</evidence>
<dbReference type="Proteomes" id="UP000436801">
    <property type="component" value="Unassembled WGS sequence"/>
</dbReference>
<evidence type="ECO:0000313" key="3">
    <source>
        <dbReference type="Proteomes" id="UP000323502"/>
    </source>
</evidence>
<protein>
    <submittedName>
        <fullName evidence="2">Acyl-CoA dehydrogenase</fullName>
    </submittedName>
</protein>
<reference evidence="1 4" key="2">
    <citation type="submission" date="2019-12" db="EMBL/GenBank/DDBJ databases">
        <authorList>
            <person name="Zheng J."/>
        </authorList>
    </citation>
    <scope>NUCLEOTIDE SEQUENCE [LARGE SCALE GENOMIC DNA]</scope>
    <source>
        <strain evidence="1 4">DSM 27347</strain>
    </source>
</reference>
<name>A0A1G7MFI6_9SPHN</name>
<keyword evidence="3" id="KW-1185">Reference proteome</keyword>
<dbReference type="SUPFAM" id="SSF47203">
    <property type="entry name" value="Acyl-CoA dehydrogenase C-terminal domain-like"/>
    <property type="match status" value="1"/>
</dbReference>